<proteinExistence type="predicted"/>
<name>A0AAE7W9W4_9CAUD</name>
<reference evidence="1 2" key="1">
    <citation type="submission" date="2021-03" db="EMBL/GenBank/DDBJ databases">
        <authorList>
            <person name="Thompson D.W."/>
            <person name="Brown H.M.F."/>
            <person name="Thompson S.D."/>
            <person name="Grose J.H."/>
        </authorList>
    </citation>
    <scope>NUCLEOTIDE SEQUENCE [LARGE SCALE GENOMIC DNA]</scope>
</reference>
<evidence type="ECO:0000313" key="2">
    <source>
        <dbReference type="Proteomes" id="UP000827415"/>
    </source>
</evidence>
<sequence length="174" mass="19790">MTMTYNSIQKNTFATLAENICGNSQWDSLDDFEYYVIDDLDVEVPEVIYYHDAWSIINDSDFNGFVEDDLDFSGCKSAQEAVMLEANSMMYGVGTSVLGDFKDDFYGVLLAVRNFCKDKGFNVTRVYCEMSCHLDCLPHNYEEDFNGFTGCIWEDNNTLSVDVHGAKLIVDFVK</sequence>
<dbReference type="EMBL" id="MW749004">
    <property type="protein sequence ID" value="QYA57295.1"/>
    <property type="molecule type" value="Genomic_DNA"/>
</dbReference>
<evidence type="ECO:0000313" key="1">
    <source>
        <dbReference type="EMBL" id="QYA57295.1"/>
    </source>
</evidence>
<dbReference type="Proteomes" id="UP000827415">
    <property type="component" value="Segment"/>
</dbReference>
<protein>
    <submittedName>
        <fullName evidence="1">Uncharacterized protein</fullName>
    </submittedName>
</protein>
<keyword evidence="2" id="KW-1185">Reference proteome</keyword>
<accession>A0AAE7W9W4</accession>
<organism evidence="1 2">
    <name type="scientific">Hafnia phage vB_HpaM_Zyzzx</name>
    <dbReference type="NCBI Taxonomy" id="2836109"/>
    <lineage>
        <taxon>Viruses</taxon>
        <taxon>Duplodnaviria</taxon>
        <taxon>Heunggongvirae</taxon>
        <taxon>Uroviricota</taxon>
        <taxon>Caudoviricetes</taxon>
        <taxon>Andersonviridae</taxon>
        <taxon>Andersonviridae incertae sedis</taxon>
        <taxon>Daniellevirus</taxon>
        <taxon>Daniellevirus Zyzzx</taxon>
    </lineage>
</organism>
<gene>
    <name evidence="1" type="ORF">ZYZZX_67</name>
</gene>